<keyword evidence="2" id="KW-0067">ATP-binding</keyword>
<name>A0A372ZQM2_9ACTN</name>
<dbReference type="RefSeq" id="WP_117486280.1">
    <property type="nucleotide sequence ID" value="NZ_QVIG01000001.1"/>
</dbReference>
<dbReference type="SUPFAM" id="SSF52540">
    <property type="entry name" value="P-loop containing nucleoside triphosphate hydrolases"/>
    <property type="match status" value="1"/>
</dbReference>
<dbReference type="PANTHER" id="PTHR16305">
    <property type="entry name" value="TESTICULAR SOLUBLE ADENYLYL CYCLASE"/>
    <property type="match status" value="1"/>
</dbReference>
<protein>
    <submittedName>
        <fullName evidence="4">Helix-turn-helix transcriptional regulator</fullName>
    </submittedName>
</protein>
<dbReference type="GO" id="GO:0005737">
    <property type="term" value="C:cytoplasm"/>
    <property type="evidence" value="ECO:0007669"/>
    <property type="project" value="TreeGrafter"/>
</dbReference>
<dbReference type="GO" id="GO:0004016">
    <property type="term" value="F:adenylate cyclase activity"/>
    <property type="evidence" value="ECO:0007669"/>
    <property type="project" value="TreeGrafter"/>
</dbReference>
<keyword evidence="5" id="KW-1185">Reference proteome</keyword>
<sequence>MNDLWKAVLHGSLANPARPGTVLLVEGPAGTGKSHLVAGLRRRHPAGSGCLTLTCPGPSDDDAQHTFDALDALTHALTHAFGDPTRTAVPTLLVVEDVHRADERTRCRIRHLARMLPNGCALVLTWRPENLPADRPLLGEPLTCPPGTAVLRIRTGPLPAAAARELAERTLGTRCPDDVIERLYAVTGGVAQVLVDVLPVLAGTVLAGTAPDGPTVDAVEALEAPPRLAETVLRRLAHLPSDARRLAHAAAVLGEPASEAELAALTDLTAETARRMLLAALTAAVLTDLGPRRYGFRVPLAARAVAASLPAPERADLHHRAAQVLRRRADVPWPQVAGHLLAAGVRRGLVRAAERAAETHAAAGQHREAARLLQDLLADRRIPGPARARLATAALRRIAGFTLQDAGALLDTLTGAPLLPGPLRAQARVLQGLSLCTPTTPDHDGWLHLERAARTLPDEPGLAARVLAAMSMPHWPGIPLAEHRQCAERAGAALAATTDPVLRAAVNANLVGLLLTLGDPGAEQALPARPLGEDEDNGDAASAGHRARALCNAADATLWLGRYHDSLAFLERGAALAGRHHAGPHVAHGIRSIRLLLDWATGRWTGLADRAADLVADTARTPVLGHEARTVLAALCLARGEWSQCRAWLAGGLAPHPDQQLAPVAALSSTVLVRLALARGDHDDARAHATQAWGRLRSKGIWAWAAELAPWAVTAALSAGDPATARTMARDLRTAPAAPHLPLAAAARRWCRATLAEHDGDLARAADGYRAAADAYAALPRPYMAALAAEAASHCAAGEGEGADRDTVDRLTDALLVLTGLGATHDAARVRSRLRALAPPRRGRPAHPGLSPREREVAELAAGGLTNRQIAAALHLSTRTVENHVARVLRKLSVPSRRDLPARL</sequence>
<dbReference type="EMBL" id="QVIG01000001">
    <property type="protein sequence ID" value="RGD57505.1"/>
    <property type="molecule type" value="Genomic_DNA"/>
</dbReference>
<keyword evidence="1" id="KW-0547">Nucleotide-binding</keyword>
<gene>
    <name evidence="4" type="ORF">DR950_06565</name>
</gene>
<dbReference type="GO" id="GO:0005524">
    <property type="term" value="F:ATP binding"/>
    <property type="evidence" value="ECO:0007669"/>
    <property type="project" value="UniProtKB-KW"/>
</dbReference>
<reference evidence="4 5" key="1">
    <citation type="submission" date="2018-08" db="EMBL/GenBank/DDBJ databases">
        <title>Diversity &amp; Physiological Properties of Lignin-Decomposing Actinobacteria from Soil.</title>
        <authorList>
            <person name="Roh S.G."/>
            <person name="Kim S.B."/>
        </authorList>
    </citation>
    <scope>NUCLEOTIDE SEQUENCE [LARGE SCALE GENOMIC DNA]</scope>
    <source>
        <strain evidence="4 5">MMS17-GH009</strain>
    </source>
</reference>
<accession>A0A372ZQM2</accession>
<dbReference type="InterPro" id="IPR000792">
    <property type="entry name" value="Tscrpt_reg_LuxR_C"/>
</dbReference>
<dbReference type="SUPFAM" id="SSF46894">
    <property type="entry name" value="C-terminal effector domain of the bipartite response regulators"/>
    <property type="match status" value="1"/>
</dbReference>
<dbReference type="Proteomes" id="UP000263377">
    <property type="component" value="Unassembled WGS sequence"/>
</dbReference>
<dbReference type="PRINTS" id="PR00038">
    <property type="entry name" value="HTHLUXR"/>
</dbReference>
<dbReference type="CDD" id="cd06170">
    <property type="entry name" value="LuxR_C_like"/>
    <property type="match status" value="1"/>
</dbReference>
<dbReference type="InterPro" id="IPR036388">
    <property type="entry name" value="WH-like_DNA-bd_sf"/>
</dbReference>
<dbReference type="GO" id="GO:0003677">
    <property type="term" value="F:DNA binding"/>
    <property type="evidence" value="ECO:0007669"/>
    <property type="project" value="InterPro"/>
</dbReference>
<dbReference type="PANTHER" id="PTHR16305:SF35">
    <property type="entry name" value="TRANSCRIPTIONAL ACTIVATOR DOMAIN"/>
    <property type="match status" value="1"/>
</dbReference>
<dbReference type="PROSITE" id="PS50043">
    <property type="entry name" value="HTH_LUXR_2"/>
    <property type="match status" value="1"/>
</dbReference>
<dbReference type="InterPro" id="IPR027417">
    <property type="entry name" value="P-loop_NTPase"/>
</dbReference>
<dbReference type="Gene3D" id="1.10.10.10">
    <property type="entry name" value="Winged helix-like DNA-binding domain superfamily/Winged helix DNA-binding domain"/>
    <property type="match status" value="1"/>
</dbReference>
<evidence type="ECO:0000313" key="5">
    <source>
        <dbReference type="Proteomes" id="UP000263377"/>
    </source>
</evidence>
<evidence type="ECO:0000256" key="1">
    <source>
        <dbReference type="ARBA" id="ARBA00022741"/>
    </source>
</evidence>
<evidence type="ECO:0000259" key="3">
    <source>
        <dbReference type="PROSITE" id="PS50043"/>
    </source>
</evidence>
<dbReference type="SMART" id="SM00421">
    <property type="entry name" value="HTH_LUXR"/>
    <property type="match status" value="1"/>
</dbReference>
<evidence type="ECO:0000313" key="4">
    <source>
        <dbReference type="EMBL" id="RGD57505.1"/>
    </source>
</evidence>
<dbReference type="PROSITE" id="PS00622">
    <property type="entry name" value="HTH_LUXR_1"/>
    <property type="match status" value="1"/>
</dbReference>
<dbReference type="InterPro" id="IPR016032">
    <property type="entry name" value="Sig_transdc_resp-reg_C-effctor"/>
</dbReference>
<evidence type="ECO:0000256" key="2">
    <source>
        <dbReference type="ARBA" id="ARBA00022840"/>
    </source>
</evidence>
<dbReference type="GO" id="GO:0006355">
    <property type="term" value="P:regulation of DNA-templated transcription"/>
    <property type="evidence" value="ECO:0007669"/>
    <property type="project" value="InterPro"/>
</dbReference>
<dbReference type="Pfam" id="PF00196">
    <property type="entry name" value="GerE"/>
    <property type="match status" value="1"/>
</dbReference>
<proteinExistence type="predicted"/>
<organism evidence="4 5">
    <name type="scientific">Kitasatospora xanthocidica</name>
    <dbReference type="NCBI Taxonomy" id="83382"/>
    <lineage>
        <taxon>Bacteria</taxon>
        <taxon>Bacillati</taxon>
        <taxon>Actinomycetota</taxon>
        <taxon>Actinomycetes</taxon>
        <taxon>Kitasatosporales</taxon>
        <taxon>Streptomycetaceae</taxon>
        <taxon>Kitasatospora</taxon>
    </lineage>
</organism>
<comment type="caution">
    <text evidence="4">The sequence shown here is derived from an EMBL/GenBank/DDBJ whole genome shotgun (WGS) entry which is preliminary data.</text>
</comment>
<feature type="domain" description="HTH luxR-type" evidence="3">
    <location>
        <begin position="843"/>
        <end position="904"/>
    </location>
</feature>
<dbReference type="AlphaFoldDB" id="A0A372ZQM2"/>